<keyword evidence="2" id="KW-1015">Disulfide bond</keyword>
<reference evidence="6" key="4">
    <citation type="journal article" date="2015" name="PLoS ONE">
        <title>Comprehensive Evaluation of Toxoplasma gondii VEG and Neospora caninum LIV Genomes with Tachyzoite Stage Transcriptome and Proteome Defines Novel Transcript Features.</title>
        <authorList>
            <person name="Ramaprasad A."/>
            <person name="Mourier T."/>
            <person name="Naeem R."/>
            <person name="Malas T.B."/>
            <person name="Moussa E."/>
            <person name="Panigrahi A."/>
            <person name="Vermont S.J."/>
            <person name="Otto T.D."/>
            <person name="Wastling J."/>
            <person name="Pain A."/>
        </authorList>
    </citation>
    <scope>NUCLEOTIDE SEQUENCE</scope>
    <source>
        <strain evidence="6">Liverpool</strain>
    </source>
</reference>
<reference evidence="7" key="3">
    <citation type="journal article" date="2012" name="PLoS Pathog.">
        <title>Comparative genomics of the apicomplexan parasites Toxoplasma gondii and Neospora caninum: Coccidia differing in host range and transmission strategy.</title>
        <authorList>
            <person name="Reid A.J."/>
            <person name="Vermont S.J."/>
            <person name="Cotton J.A."/>
            <person name="Harris D."/>
            <person name="Hill-Cawthorne G.A."/>
            <person name="Konen-Waisman S."/>
            <person name="Latham S.M."/>
            <person name="Mourier T."/>
            <person name="Norton R."/>
            <person name="Quail M.A."/>
            <person name="Sanders M."/>
            <person name="Shanmugam D."/>
            <person name="Sohal A."/>
            <person name="Wasmuth J.D."/>
            <person name="Brunk B."/>
            <person name="Grigg M.E."/>
            <person name="Howard J.C."/>
            <person name="Parkinson J."/>
            <person name="Roos D.S."/>
            <person name="Trees A.J."/>
            <person name="Berriman M."/>
            <person name="Pain A."/>
            <person name="Wastling J.M."/>
        </authorList>
    </citation>
    <scope>NUCLEOTIDE SEQUENCE [LARGE SCALE GENOMIC DNA]</scope>
    <source>
        <strain evidence="7">Liverpool</strain>
    </source>
</reference>
<gene>
    <name evidence="6" type="ORF">BN1204_037610</name>
    <name evidence="5" type="ORF">NCLIV_037610</name>
</gene>
<dbReference type="OMA" id="WTILRCK"/>
<evidence type="ECO:0000313" key="7">
    <source>
        <dbReference type="Proteomes" id="UP000007494"/>
    </source>
</evidence>
<dbReference type="Pfam" id="PF08583">
    <property type="entry name" value="Cmc1"/>
    <property type="match status" value="1"/>
</dbReference>
<dbReference type="eggNOG" id="ENOG502T1KP">
    <property type="taxonomic scope" value="Eukaryota"/>
</dbReference>
<name>F0VJR8_NEOCL</name>
<dbReference type="InParanoid" id="F0VJR8"/>
<evidence type="ECO:0000256" key="2">
    <source>
        <dbReference type="ARBA" id="ARBA00023157"/>
    </source>
</evidence>
<dbReference type="EMBL" id="LN714483">
    <property type="protein sequence ID" value="CEL67980.1"/>
    <property type="molecule type" value="Genomic_DNA"/>
</dbReference>
<dbReference type="OrthoDB" id="6224010at2759"/>
<comment type="similarity">
    <text evidence="1 3">Belongs to the CMC family.</text>
</comment>
<keyword evidence="3" id="KW-0496">Mitochondrion</keyword>
<dbReference type="VEuPathDB" id="ToxoDB:NCLIV_037610"/>
<proteinExistence type="inferred from homology"/>
<evidence type="ECO:0000256" key="4">
    <source>
        <dbReference type="SAM" id="MobiDB-lite"/>
    </source>
</evidence>
<evidence type="ECO:0000313" key="5">
    <source>
        <dbReference type="EMBL" id="CBZ53979.1"/>
    </source>
</evidence>
<dbReference type="GO" id="GO:0005739">
    <property type="term" value="C:mitochondrion"/>
    <property type="evidence" value="ECO:0007669"/>
    <property type="project" value="UniProtKB-SubCell"/>
</dbReference>
<reference evidence="5" key="1">
    <citation type="submission" date="2011-02" db="EMBL/GenBank/DDBJ databases">
        <authorList>
            <person name="Aslett M."/>
        </authorList>
    </citation>
    <scope>NUCLEOTIDE SEQUENCE</scope>
    <source>
        <strain evidence="5">Liverpool</strain>
    </source>
</reference>
<evidence type="ECO:0000256" key="3">
    <source>
        <dbReference type="RuleBase" id="RU364104"/>
    </source>
</evidence>
<sequence>MRGSTGGSPEEPGHSPCEARNSGADPSSASSSQSSKGSRIPGTVLHPDEIHQRTRRRVEYFEAKQATHYEKKENDAIRAQIGKEIRDKCRPELDDYYDCMCERTFTFIACRSYAAAVHKCIAKYEKPEVMKARWEEVAREREALGLSRINRRQRKYYNKYISDLDGSGWLPAKTEATGTGDKEA</sequence>
<comment type="subcellular location">
    <subcellularLocation>
        <location evidence="3">Mitochondrion</location>
    </subcellularLocation>
</comment>
<reference evidence="5" key="2">
    <citation type="submission" date="2011-03" db="EMBL/GenBank/DDBJ databases">
        <title>Comparative genomics and transcriptomics of Neospora caninum and Toxoplasma gondii.</title>
        <authorList>
            <person name="Reid A.J."/>
            <person name="Sohal A."/>
            <person name="Harris D."/>
            <person name="Quail M."/>
            <person name="Sanders M."/>
            <person name="Berriman M."/>
            <person name="Wastling J.M."/>
            <person name="Pain A."/>
        </authorList>
    </citation>
    <scope>NUCLEOTIDE SEQUENCE</scope>
    <source>
        <strain evidence="5">Liverpool</strain>
    </source>
</reference>
<dbReference type="Proteomes" id="UP000007494">
    <property type="component" value="Chromosome VIII"/>
</dbReference>
<dbReference type="GeneID" id="13443706"/>
<dbReference type="InterPro" id="IPR013892">
    <property type="entry name" value="Cyt_c_biogenesis_Cmc1-like"/>
</dbReference>
<dbReference type="AlphaFoldDB" id="F0VJR8"/>
<feature type="compositionally biased region" description="Low complexity" evidence="4">
    <location>
        <begin position="22"/>
        <end position="38"/>
    </location>
</feature>
<evidence type="ECO:0000256" key="1">
    <source>
        <dbReference type="ARBA" id="ARBA00007347"/>
    </source>
</evidence>
<evidence type="ECO:0000313" key="6">
    <source>
        <dbReference type="EMBL" id="CEL67980.1"/>
    </source>
</evidence>
<protein>
    <recommendedName>
        <fullName evidence="3">COX assembly mitochondrial protein</fullName>
    </recommendedName>
</protein>
<dbReference type="EMBL" id="FR823390">
    <property type="protein sequence ID" value="CBZ53979.1"/>
    <property type="molecule type" value="Genomic_DNA"/>
</dbReference>
<accession>F0VJR8</accession>
<feature type="region of interest" description="Disordered" evidence="4">
    <location>
        <begin position="1"/>
        <end position="53"/>
    </location>
</feature>
<keyword evidence="7" id="KW-1185">Reference proteome</keyword>
<dbReference type="RefSeq" id="XP_003884011.1">
    <property type="nucleotide sequence ID" value="XM_003883962.1"/>
</dbReference>
<organism evidence="5 7">
    <name type="scientific">Neospora caninum (strain Liverpool)</name>
    <dbReference type="NCBI Taxonomy" id="572307"/>
    <lineage>
        <taxon>Eukaryota</taxon>
        <taxon>Sar</taxon>
        <taxon>Alveolata</taxon>
        <taxon>Apicomplexa</taxon>
        <taxon>Conoidasida</taxon>
        <taxon>Coccidia</taxon>
        <taxon>Eucoccidiorida</taxon>
        <taxon>Eimeriorina</taxon>
        <taxon>Sarcocystidae</taxon>
        <taxon>Neospora</taxon>
    </lineage>
</organism>